<dbReference type="OrthoDB" id="5966500at2759"/>
<dbReference type="GO" id="GO:0007165">
    <property type="term" value="P:signal transduction"/>
    <property type="evidence" value="ECO:0007669"/>
    <property type="project" value="TreeGrafter"/>
</dbReference>
<dbReference type="Proteomes" id="UP000053477">
    <property type="component" value="Unassembled WGS sequence"/>
</dbReference>
<protein>
    <recommendedName>
        <fullName evidence="1">Protein kinase domain-containing protein</fullName>
    </recommendedName>
</protein>
<feature type="domain" description="Protein kinase" evidence="1">
    <location>
        <begin position="1"/>
        <end position="84"/>
    </location>
</feature>
<dbReference type="EMBL" id="KQ085913">
    <property type="protein sequence ID" value="KLO16697.1"/>
    <property type="molecule type" value="Genomic_DNA"/>
</dbReference>
<keyword evidence="3" id="KW-1185">Reference proteome</keyword>
<dbReference type="Pfam" id="PF07714">
    <property type="entry name" value="PK_Tyr_Ser-Thr"/>
    <property type="match status" value="1"/>
</dbReference>
<dbReference type="AlphaFoldDB" id="A0A0H2RYL5"/>
<dbReference type="GO" id="GO:0004672">
    <property type="term" value="F:protein kinase activity"/>
    <property type="evidence" value="ECO:0007669"/>
    <property type="project" value="InterPro"/>
</dbReference>
<dbReference type="InParanoid" id="A0A0H2RYL5"/>
<dbReference type="SUPFAM" id="SSF56112">
    <property type="entry name" value="Protein kinase-like (PK-like)"/>
    <property type="match status" value="1"/>
</dbReference>
<feature type="non-terminal residue" evidence="2">
    <location>
        <position position="1"/>
    </location>
</feature>
<evidence type="ECO:0000259" key="1">
    <source>
        <dbReference type="PROSITE" id="PS50011"/>
    </source>
</evidence>
<reference evidence="2 3" key="1">
    <citation type="submission" date="2015-04" db="EMBL/GenBank/DDBJ databases">
        <title>Complete genome sequence of Schizopora paradoxa KUC8140, a cosmopolitan wood degrader in East Asia.</title>
        <authorList>
            <consortium name="DOE Joint Genome Institute"/>
            <person name="Min B."/>
            <person name="Park H."/>
            <person name="Jang Y."/>
            <person name="Kim J.-J."/>
            <person name="Kim K.H."/>
            <person name="Pangilinan J."/>
            <person name="Lipzen A."/>
            <person name="Riley R."/>
            <person name="Grigoriev I.V."/>
            <person name="Spatafora J.W."/>
            <person name="Choi I.-G."/>
        </authorList>
    </citation>
    <scope>NUCLEOTIDE SEQUENCE [LARGE SCALE GENOMIC DNA]</scope>
    <source>
        <strain evidence="2 3">KUC8140</strain>
    </source>
</reference>
<dbReference type="PANTHER" id="PTHR23257">
    <property type="entry name" value="SERINE-THREONINE PROTEIN KINASE"/>
    <property type="match status" value="1"/>
</dbReference>
<evidence type="ECO:0000313" key="2">
    <source>
        <dbReference type="EMBL" id="KLO16697.1"/>
    </source>
</evidence>
<dbReference type="InterPro" id="IPR001245">
    <property type="entry name" value="Ser-Thr/Tyr_kinase_cat_dom"/>
</dbReference>
<sequence length="84" mass="9500">PDQKTDVWAFGMTLLEILTLKVPYAHIISDGPVSKAILEGKPPVESFPVFVGSGDEPEKKIWELCKKCWSQEKKDRPSMDDVLR</sequence>
<evidence type="ECO:0000313" key="3">
    <source>
        <dbReference type="Proteomes" id="UP000053477"/>
    </source>
</evidence>
<dbReference type="InterPro" id="IPR011009">
    <property type="entry name" value="Kinase-like_dom_sf"/>
</dbReference>
<gene>
    <name evidence="2" type="ORF">SCHPADRAFT_800407</name>
</gene>
<proteinExistence type="predicted"/>
<dbReference type="InterPro" id="IPR000719">
    <property type="entry name" value="Prot_kinase_dom"/>
</dbReference>
<name>A0A0H2RYL5_9AGAM</name>
<dbReference type="GO" id="GO:0005524">
    <property type="term" value="F:ATP binding"/>
    <property type="evidence" value="ECO:0007669"/>
    <property type="project" value="InterPro"/>
</dbReference>
<dbReference type="PROSITE" id="PS50011">
    <property type="entry name" value="PROTEIN_KINASE_DOM"/>
    <property type="match status" value="1"/>
</dbReference>
<organism evidence="2 3">
    <name type="scientific">Schizopora paradoxa</name>
    <dbReference type="NCBI Taxonomy" id="27342"/>
    <lineage>
        <taxon>Eukaryota</taxon>
        <taxon>Fungi</taxon>
        <taxon>Dikarya</taxon>
        <taxon>Basidiomycota</taxon>
        <taxon>Agaricomycotina</taxon>
        <taxon>Agaricomycetes</taxon>
        <taxon>Hymenochaetales</taxon>
        <taxon>Schizoporaceae</taxon>
        <taxon>Schizopora</taxon>
    </lineage>
</organism>
<dbReference type="GO" id="GO:0005737">
    <property type="term" value="C:cytoplasm"/>
    <property type="evidence" value="ECO:0007669"/>
    <property type="project" value="TreeGrafter"/>
</dbReference>
<feature type="non-terminal residue" evidence="2">
    <location>
        <position position="84"/>
    </location>
</feature>
<accession>A0A0H2RYL5</accession>
<dbReference type="Gene3D" id="1.10.510.10">
    <property type="entry name" value="Transferase(Phosphotransferase) domain 1"/>
    <property type="match status" value="1"/>
</dbReference>
<dbReference type="InterPro" id="IPR050167">
    <property type="entry name" value="Ser_Thr_protein_kinase"/>
</dbReference>